<accession>A0A2P8C9S6</accession>
<dbReference type="EMBL" id="PYGC01000008">
    <property type="protein sequence ID" value="PSK81704.1"/>
    <property type="molecule type" value="Genomic_DNA"/>
</dbReference>
<dbReference type="OrthoDB" id="161857at2"/>
<dbReference type="RefSeq" id="WP_106543005.1">
    <property type="nucleotide sequence ID" value="NZ_BLAU01000001.1"/>
</dbReference>
<evidence type="ECO:0000256" key="1">
    <source>
        <dbReference type="SAM" id="Phobius"/>
    </source>
</evidence>
<comment type="caution">
    <text evidence="2">The sequence shown here is derived from an EMBL/GenBank/DDBJ whole genome shotgun (WGS) entry which is preliminary data.</text>
</comment>
<evidence type="ECO:0000313" key="2">
    <source>
        <dbReference type="EMBL" id="PSK81704.1"/>
    </source>
</evidence>
<gene>
    <name evidence="2" type="ORF">CLV93_108102</name>
</gene>
<reference evidence="2 3" key="1">
    <citation type="submission" date="2018-03" db="EMBL/GenBank/DDBJ databases">
        <title>Genomic Encyclopedia of Archaeal and Bacterial Type Strains, Phase II (KMG-II): from individual species to whole genera.</title>
        <authorList>
            <person name="Goeker M."/>
        </authorList>
    </citation>
    <scope>NUCLEOTIDE SEQUENCE [LARGE SCALE GENOMIC DNA]</scope>
    <source>
        <strain evidence="2 3">DSM 27267</strain>
    </source>
</reference>
<evidence type="ECO:0000313" key="3">
    <source>
        <dbReference type="Proteomes" id="UP000240621"/>
    </source>
</evidence>
<proteinExistence type="predicted"/>
<feature type="transmembrane region" description="Helical" evidence="1">
    <location>
        <begin position="37"/>
        <end position="61"/>
    </location>
</feature>
<organism evidence="2 3">
    <name type="scientific">Prolixibacter denitrificans</name>
    <dbReference type="NCBI Taxonomy" id="1541063"/>
    <lineage>
        <taxon>Bacteria</taxon>
        <taxon>Pseudomonadati</taxon>
        <taxon>Bacteroidota</taxon>
        <taxon>Bacteroidia</taxon>
        <taxon>Marinilabiliales</taxon>
        <taxon>Prolixibacteraceae</taxon>
        <taxon>Prolixibacter</taxon>
    </lineage>
</organism>
<keyword evidence="1" id="KW-0472">Membrane</keyword>
<name>A0A2P8C9S6_9BACT</name>
<keyword evidence="1" id="KW-1133">Transmembrane helix</keyword>
<keyword evidence="1" id="KW-0812">Transmembrane</keyword>
<dbReference type="AlphaFoldDB" id="A0A2P8C9S6"/>
<feature type="transmembrane region" description="Helical" evidence="1">
    <location>
        <begin position="67"/>
        <end position="88"/>
    </location>
</feature>
<feature type="transmembrane region" description="Helical" evidence="1">
    <location>
        <begin position="6"/>
        <end position="25"/>
    </location>
</feature>
<sequence>MEWTWLFVGCMAIAILYLRFAPRPLPPKTRVDRFMNFVLRWFHSLTWFFFALFCLVRMAALPSLYELGFIFAIVGGLIYFLFLGVFLFSRFSKRR</sequence>
<protein>
    <submittedName>
        <fullName evidence="2">Uncharacterized protein</fullName>
    </submittedName>
</protein>
<dbReference type="Proteomes" id="UP000240621">
    <property type="component" value="Unassembled WGS sequence"/>
</dbReference>